<sequence>MQRRFSDSRPFKQRKSLGNRTREVAEIRERYPRKIPVVVERYHKERELPLLDRTKFLVSQDLSLSQFSLTLRSRLSLSATQAFYLLVNNKSLPCLSLTMMDIYNDSKDEDGFLYITYASQEMFGNCCCYQGQ</sequence>
<dbReference type="EMBL" id="CM037616">
    <property type="protein sequence ID" value="KAH7993656.1"/>
    <property type="molecule type" value="Genomic_DNA"/>
</dbReference>
<accession>A0ACB8ENA4</accession>
<evidence type="ECO:0000313" key="2">
    <source>
        <dbReference type="Proteomes" id="UP000827872"/>
    </source>
</evidence>
<organism evidence="1 2">
    <name type="scientific">Sphaerodactylus townsendi</name>
    <dbReference type="NCBI Taxonomy" id="933632"/>
    <lineage>
        <taxon>Eukaryota</taxon>
        <taxon>Metazoa</taxon>
        <taxon>Chordata</taxon>
        <taxon>Craniata</taxon>
        <taxon>Vertebrata</taxon>
        <taxon>Euteleostomi</taxon>
        <taxon>Lepidosauria</taxon>
        <taxon>Squamata</taxon>
        <taxon>Bifurcata</taxon>
        <taxon>Gekkota</taxon>
        <taxon>Sphaerodactylidae</taxon>
        <taxon>Sphaerodactylus</taxon>
    </lineage>
</organism>
<name>A0ACB8ENA4_9SAUR</name>
<reference evidence="1" key="1">
    <citation type="submission" date="2021-08" db="EMBL/GenBank/DDBJ databases">
        <title>The first chromosome-level gecko genome reveals the dynamic sex chromosomes of Neotropical dwarf geckos (Sphaerodactylidae: Sphaerodactylus).</title>
        <authorList>
            <person name="Pinto B.J."/>
            <person name="Keating S.E."/>
            <person name="Gamble T."/>
        </authorList>
    </citation>
    <scope>NUCLEOTIDE SEQUENCE</scope>
    <source>
        <strain evidence="1">TG3544</strain>
    </source>
</reference>
<protein>
    <submittedName>
        <fullName evidence="1">Microtubule-associated proteins 1A/1B light chain 3C</fullName>
    </submittedName>
</protein>
<evidence type="ECO:0000313" key="1">
    <source>
        <dbReference type="EMBL" id="KAH7993656.1"/>
    </source>
</evidence>
<keyword evidence="2" id="KW-1185">Reference proteome</keyword>
<comment type="caution">
    <text evidence="1">The sequence shown here is derived from an EMBL/GenBank/DDBJ whole genome shotgun (WGS) entry which is preliminary data.</text>
</comment>
<dbReference type="Proteomes" id="UP000827872">
    <property type="component" value="Linkage Group LG03"/>
</dbReference>
<proteinExistence type="predicted"/>
<gene>
    <name evidence="1" type="primary">MAP1LC3C_2</name>
    <name evidence="1" type="ORF">K3G42_031795</name>
</gene>